<gene>
    <name evidence="3" type="ORF">FVF58_47055</name>
</gene>
<evidence type="ECO:0000313" key="3">
    <source>
        <dbReference type="EMBL" id="KAA0997882.1"/>
    </source>
</evidence>
<keyword evidence="4" id="KW-1185">Reference proteome</keyword>
<name>A0A5B0G3R9_9BURK</name>
<dbReference type="Proteomes" id="UP000325273">
    <property type="component" value="Unassembled WGS sequence"/>
</dbReference>
<dbReference type="EMBL" id="VTUZ01000070">
    <property type="protein sequence ID" value="KAA0997882.1"/>
    <property type="molecule type" value="Genomic_DNA"/>
</dbReference>
<evidence type="ECO:0000256" key="2">
    <source>
        <dbReference type="SAM" id="SignalP"/>
    </source>
</evidence>
<feature type="region of interest" description="Disordered" evidence="1">
    <location>
        <begin position="30"/>
        <end position="98"/>
    </location>
</feature>
<dbReference type="AlphaFoldDB" id="A0A5B0G3R9"/>
<feature type="chain" id="PRO_5022821820" evidence="2">
    <location>
        <begin position="24"/>
        <end position="98"/>
    </location>
</feature>
<evidence type="ECO:0000256" key="1">
    <source>
        <dbReference type="SAM" id="MobiDB-lite"/>
    </source>
</evidence>
<reference evidence="3 4" key="1">
    <citation type="submission" date="2019-08" db="EMBL/GenBank/DDBJ databases">
        <title>Paraburkholderia sp. DCY113.</title>
        <authorList>
            <person name="Kang J."/>
        </authorList>
    </citation>
    <scope>NUCLEOTIDE SEQUENCE [LARGE SCALE GENOMIC DNA]</scope>
    <source>
        <strain evidence="3 4">DCY113</strain>
    </source>
</reference>
<keyword evidence="2" id="KW-0732">Signal</keyword>
<organism evidence="3 4">
    <name type="scientific">Paraburkholderia panacisoli</name>
    <dbReference type="NCBI Taxonomy" id="2603818"/>
    <lineage>
        <taxon>Bacteria</taxon>
        <taxon>Pseudomonadati</taxon>
        <taxon>Pseudomonadota</taxon>
        <taxon>Betaproteobacteria</taxon>
        <taxon>Burkholderiales</taxon>
        <taxon>Burkholderiaceae</taxon>
        <taxon>Paraburkholderia</taxon>
    </lineage>
</organism>
<feature type="compositionally biased region" description="Basic and acidic residues" evidence="1">
    <location>
        <begin position="49"/>
        <end position="62"/>
    </location>
</feature>
<comment type="caution">
    <text evidence="3">The sequence shown here is derived from an EMBL/GenBank/DDBJ whole genome shotgun (WGS) entry which is preliminary data.</text>
</comment>
<proteinExistence type="predicted"/>
<sequence>MQVKSTVWVGALLAASLPIMVFAQDQPISTPAPVTKAQAKAARKAQSKQAREAKNAELKKLEQNGYGPQAAPQDYPQNLIRAERKAGNQDAASSPPPR</sequence>
<feature type="signal peptide" evidence="2">
    <location>
        <begin position="1"/>
        <end position="23"/>
    </location>
</feature>
<protein>
    <submittedName>
        <fullName evidence="3">DUF4148 domain-containing protein</fullName>
    </submittedName>
</protein>
<dbReference type="RefSeq" id="WP_149676381.1">
    <property type="nucleotide sequence ID" value="NZ_VTUZ01000070.1"/>
</dbReference>
<evidence type="ECO:0000313" key="4">
    <source>
        <dbReference type="Proteomes" id="UP000325273"/>
    </source>
</evidence>
<accession>A0A5B0G3R9</accession>